<dbReference type="InterPro" id="IPR009651">
    <property type="entry name" value="Met_g_lyase_put"/>
</dbReference>
<dbReference type="Proteomes" id="UP000199163">
    <property type="component" value="Unassembled WGS sequence"/>
</dbReference>
<dbReference type="InterPro" id="IPR015424">
    <property type="entry name" value="PyrdxlP-dep_Trfase"/>
</dbReference>
<dbReference type="InterPro" id="IPR015421">
    <property type="entry name" value="PyrdxlP-dep_Trfase_major"/>
</dbReference>
<dbReference type="RefSeq" id="WP_091270521.1">
    <property type="nucleotide sequence ID" value="NZ_FNDK01000001.1"/>
</dbReference>
<dbReference type="GO" id="GO:0016829">
    <property type="term" value="F:lyase activity"/>
    <property type="evidence" value="ECO:0007669"/>
    <property type="project" value="UniProtKB-KW"/>
</dbReference>
<evidence type="ECO:0000313" key="2">
    <source>
        <dbReference type="Proteomes" id="UP000199163"/>
    </source>
</evidence>
<dbReference type="PANTHER" id="PTHR46658">
    <property type="entry name" value="CYS OR MET METABOLISM PYRIDOXAL-PHOSPHATE-DEPENDENT ENZYME"/>
    <property type="match status" value="1"/>
</dbReference>
<dbReference type="Pfam" id="PF06838">
    <property type="entry name" value="Met_gamma_lyase"/>
    <property type="match status" value="1"/>
</dbReference>
<keyword evidence="2" id="KW-1185">Reference proteome</keyword>
<name>A0A1G7YW02_9BACI</name>
<gene>
    <name evidence="1" type="ORF">SAMN05192534_101299</name>
</gene>
<dbReference type="STRING" id="568899.SAMN05192534_101299"/>
<dbReference type="AlphaFoldDB" id="A0A1G7YW02"/>
<protein>
    <submittedName>
        <fullName evidence="1">Cystathionine beta-lyase family protein involved in aluminum resistance</fullName>
    </submittedName>
</protein>
<dbReference type="PANTHER" id="PTHR46658:SF1">
    <property type="entry name" value="CYS OR MET METABOLISM PYRIDOXAL-PHOSPHATE-DEPENDENT ENZYME"/>
    <property type="match status" value="1"/>
</dbReference>
<sequence>MTSYWHHKRTDDLIDRAEKKAEPMFKQAEKTAEYNQACLLDIFREEGVSSFHFTPSTGYGYDDTGRETLDRIYANVFGTEGAMVRPQFISGTHAIYAALFGILRPGDTLLYAGDPYDTLQTAIGLGEDSAGTMKEYDIHCEVAPLNKDGFPDVPTIIDYITPSTKVLALQRSKGYALRPSLSIEKMESIIKAVKERYPNIIVFVDNCYGEFVEAREPGHIGADILAGSLIKNPGGGLSRTGGYIAGKQSLIEQASARFAAPGIGLEGGATLNSLLEMYQGLFMAPHIVSQALKGAFFTASLLEEAGLTTFPSSCDERTDLIQAVCFEDKKRMVRFCQAIQEASPVDAMVKPEPSSMPGYEDPVIMAAGAFVQGSSIELSADGPLRPPYTAYVQGGLTYAHVKHAVSYALQTLFEEQLL</sequence>
<dbReference type="OrthoDB" id="9764766at2"/>
<dbReference type="EMBL" id="FNDK01000001">
    <property type="protein sequence ID" value="SDH00752.1"/>
    <property type="molecule type" value="Genomic_DNA"/>
</dbReference>
<dbReference type="SUPFAM" id="SSF53383">
    <property type="entry name" value="PLP-dependent transferases"/>
    <property type="match status" value="1"/>
</dbReference>
<accession>A0A1G7YW02</accession>
<keyword evidence="1" id="KW-0456">Lyase</keyword>
<reference evidence="1 2" key="1">
    <citation type="submission" date="2016-10" db="EMBL/GenBank/DDBJ databases">
        <authorList>
            <person name="de Groot N.N."/>
        </authorList>
    </citation>
    <scope>NUCLEOTIDE SEQUENCE [LARGE SCALE GENOMIC DNA]</scope>
    <source>
        <strain evidence="1 2">DSM 21632</strain>
    </source>
</reference>
<evidence type="ECO:0000313" key="1">
    <source>
        <dbReference type="EMBL" id="SDH00752.1"/>
    </source>
</evidence>
<organism evidence="1 2">
    <name type="scientific">Alteribacillus persepolensis</name>
    <dbReference type="NCBI Taxonomy" id="568899"/>
    <lineage>
        <taxon>Bacteria</taxon>
        <taxon>Bacillati</taxon>
        <taxon>Bacillota</taxon>
        <taxon>Bacilli</taxon>
        <taxon>Bacillales</taxon>
        <taxon>Bacillaceae</taxon>
        <taxon>Alteribacillus</taxon>
    </lineage>
</organism>
<proteinExistence type="predicted"/>
<dbReference type="Gene3D" id="3.40.640.10">
    <property type="entry name" value="Type I PLP-dependent aspartate aminotransferase-like (Major domain)"/>
    <property type="match status" value="1"/>
</dbReference>
<dbReference type="Gene3D" id="3.90.1150.60">
    <property type="entry name" value="Methioning gamme-lyase, C-terminal domain"/>
    <property type="match status" value="1"/>
</dbReference>